<dbReference type="AlphaFoldDB" id="A0A286A831"/>
<sequence>MFEYLKNISELLAHWATVITLIVLICSVCLASKHLKELKTQRHWQNFNEMNVRYADLLGKIPEKIKLGSCSIESDDLEIKIWIRQYFDLYSEEYWLNEKKLLPEEMWKGRIRPGVVLNLKEYPILEHGYIYWKNKGAFNHPKNFHNVVDEDIQNANEQGKTQYHCAN</sequence>
<protein>
    <submittedName>
        <fullName evidence="2">Uncharacterized protein</fullName>
    </submittedName>
</protein>
<reference evidence="2 3" key="1">
    <citation type="submission" date="2017-09" db="EMBL/GenBank/DDBJ databases">
        <authorList>
            <person name="Ehlers B."/>
            <person name="Leendertz F.H."/>
        </authorList>
    </citation>
    <scope>NUCLEOTIDE SEQUENCE [LARGE SCALE GENOMIC DNA]</scope>
    <source>
        <strain evidence="2 3">Nm42</strain>
    </source>
</reference>
<evidence type="ECO:0000313" key="3">
    <source>
        <dbReference type="Proteomes" id="UP000219335"/>
    </source>
</evidence>
<dbReference type="EMBL" id="OCMU01000001">
    <property type="protein sequence ID" value="SOD17991.1"/>
    <property type="molecule type" value="Genomic_DNA"/>
</dbReference>
<dbReference type="RefSeq" id="WP_141398042.1">
    <property type="nucleotide sequence ID" value="NZ_OCMU01000001.1"/>
</dbReference>
<organism evidence="2 3">
    <name type="scientific">Nitrosomonas ureae</name>
    <dbReference type="NCBI Taxonomy" id="44577"/>
    <lineage>
        <taxon>Bacteria</taxon>
        <taxon>Pseudomonadati</taxon>
        <taxon>Pseudomonadota</taxon>
        <taxon>Betaproteobacteria</taxon>
        <taxon>Nitrosomonadales</taxon>
        <taxon>Nitrosomonadaceae</taxon>
        <taxon>Nitrosomonas</taxon>
    </lineage>
</organism>
<evidence type="ECO:0000313" key="2">
    <source>
        <dbReference type="EMBL" id="SOD17991.1"/>
    </source>
</evidence>
<proteinExistence type="predicted"/>
<name>A0A286A831_9PROT</name>
<keyword evidence="1" id="KW-0812">Transmembrane</keyword>
<evidence type="ECO:0000256" key="1">
    <source>
        <dbReference type="SAM" id="Phobius"/>
    </source>
</evidence>
<keyword evidence="1" id="KW-0472">Membrane</keyword>
<gene>
    <name evidence="2" type="ORF">SAMN06297164_1436</name>
</gene>
<dbReference type="Proteomes" id="UP000219335">
    <property type="component" value="Unassembled WGS sequence"/>
</dbReference>
<accession>A0A286A831</accession>
<feature type="transmembrane region" description="Helical" evidence="1">
    <location>
        <begin position="12"/>
        <end position="32"/>
    </location>
</feature>
<keyword evidence="1" id="KW-1133">Transmembrane helix</keyword>